<dbReference type="STRING" id="1382522.W6MJ82"/>
<dbReference type="InterPro" id="IPR036047">
    <property type="entry name" value="F-box-like_dom_sf"/>
</dbReference>
<dbReference type="OrthoDB" id="3976101at2759"/>
<evidence type="ECO:0000313" key="3">
    <source>
        <dbReference type="Proteomes" id="UP000019384"/>
    </source>
</evidence>
<reference evidence="2" key="2">
    <citation type="submission" date="2014-02" db="EMBL/GenBank/DDBJ databases">
        <title>Complete DNA sequence of /Kuraishia capsulata/ illustrates novel genomic features among budding yeasts (/Saccharomycotina/).</title>
        <authorList>
            <person name="Morales L."/>
            <person name="Noel B."/>
            <person name="Porcel B."/>
            <person name="Marcet-Houben M."/>
            <person name="Hullo M-F."/>
            <person name="Sacerdot C."/>
            <person name="Tekaia F."/>
            <person name="Leh-Louis V."/>
            <person name="Despons L."/>
            <person name="Khanna V."/>
            <person name="Aury J-M."/>
            <person name="Barbe V."/>
            <person name="Couloux A."/>
            <person name="Labadie K."/>
            <person name="Pelletier E."/>
            <person name="Souciet J-L."/>
            <person name="Boekhout T."/>
            <person name="Gabaldon T."/>
            <person name="Wincker P."/>
            <person name="Dujon B."/>
        </authorList>
    </citation>
    <scope>NUCLEOTIDE SEQUENCE</scope>
    <source>
        <strain evidence="2">CBS 1993</strain>
    </source>
</reference>
<dbReference type="AlphaFoldDB" id="W6MJ82"/>
<reference evidence="2" key="1">
    <citation type="submission" date="2013-12" db="EMBL/GenBank/DDBJ databases">
        <authorList>
            <person name="Genoscope - CEA"/>
        </authorList>
    </citation>
    <scope>NUCLEOTIDE SEQUENCE</scope>
    <source>
        <strain evidence="2">CBS 1993</strain>
    </source>
</reference>
<dbReference type="GeneID" id="34519954"/>
<evidence type="ECO:0000313" key="2">
    <source>
        <dbReference type="EMBL" id="CDK26564.1"/>
    </source>
</evidence>
<feature type="domain" description="F-box" evidence="1">
    <location>
        <begin position="4"/>
        <end position="49"/>
    </location>
</feature>
<evidence type="ECO:0000259" key="1">
    <source>
        <dbReference type="PROSITE" id="PS50181"/>
    </source>
</evidence>
<dbReference type="EMBL" id="HG793127">
    <property type="protein sequence ID" value="CDK26564.1"/>
    <property type="molecule type" value="Genomic_DNA"/>
</dbReference>
<proteinExistence type="predicted"/>
<dbReference type="HOGENOM" id="CLU_446963_0_0_1"/>
<gene>
    <name evidence="2" type="ORF">KUCA_T00002536001</name>
</gene>
<accession>W6MJ82</accession>
<dbReference type="RefSeq" id="XP_022458566.1">
    <property type="nucleotide sequence ID" value="XM_022602798.1"/>
</dbReference>
<keyword evidence="3" id="KW-1185">Reference proteome</keyword>
<dbReference type="SUPFAM" id="SSF81383">
    <property type="entry name" value="F-box domain"/>
    <property type="match status" value="1"/>
</dbReference>
<dbReference type="PROSITE" id="PS50181">
    <property type="entry name" value="FBOX"/>
    <property type="match status" value="1"/>
</dbReference>
<sequence>MPSTSLFVSLPEHVVDIIVSFLPQDDVLSLAQCNSKMYQRCIDKLYSKIMIRPLAKIDPSVESEQGLIWSVVGGTKHNVYVSDNTDTEIFKRRQEFLLDSLKTNAALGKLIKDVVIFSNENTMLELVQWIKENALNLESFKVIGDSQALRLGATDFARLKNLKKCQINHLTDISHMPNGITSISIGFMESFKDEENHMRNKQDCIEKLLALDEIQLSSDEVSSLDFLKWFLDDIVLELPKLRLKLKRIKVIFYHGFDHYNISLQKMVTQFLFLHCELSCLTSLELIMGCDKLGCGCLTSFVDNLAGYEFNNLTNLKNLAIVEKTVNRDHNFSENLDVNICRLLTNLPDVGENLQYLSIRHTPPLDGVLINGFEGNYIRRRNLYEKVLPTLRSLKVLISPSFMQTCSCYEVLTSDLLWNGCECEYCLSILPLFDEFIMNHSYFSKSEGVVKDVLSITLFGMASSIMAERVLSIDDINGNESEFSLLQYPYKSAYWDFHKPFSVTCFDDYNCHFNKSVFESLCKVAGHFLSDYANNIFGILPNLDLVCFSGQKFYKKQV</sequence>
<dbReference type="Proteomes" id="UP000019384">
    <property type="component" value="Unassembled WGS sequence"/>
</dbReference>
<protein>
    <recommendedName>
        <fullName evidence="1">F-box domain-containing protein</fullName>
    </recommendedName>
</protein>
<dbReference type="InterPro" id="IPR001810">
    <property type="entry name" value="F-box_dom"/>
</dbReference>
<organism evidence="2 3">
    <name type="scientific">Kuraishia capsulata CBS 1993</name>
    <dbReference type="NCBI Taxonomy" id="1382522"/>
    <lineage>
        <taxon>Eukaryota</taxon>
        <taxon>Fungi</taxon>
        <taxon>Dikarya</taxon>
        <taxon>Ascomycota</taxon>
        <taxon>Saccharomycotina</taxon>
        <taxon>Pichiomycetes</taxon>
        <taxon>Pichiales</taxon>
        <taxon>Pichiaceae</taxon>
        <taxon>Kuraishia</taxon>
    </lineage>
</organism>
<name>W6MJ82_9ASCO</name>